<dbReference type="EMBL" id="PRDK01000009">
    <property type="protein sequence ID" value="MBE8715295.1"/>
    <property type="molecule type" value="Genomic_DNA"/>
</dbReference>
<comment type="caution">
    <text evidence="2">The sequence shown here is derived from an EMBL/GenBank/DDBJ whole genome shotgun (WGS) entry which is preliminary data.</text>
</comment>
<evidence type="ECO:0000256" key="1">
    <source>
        <dbReference type="SAM" id="Phobius"/>
    </source>
</evidence>
<name>A0A928V1B9_9SPHI</name>
<dbReference type="AlphaFoldDB" id="A0A928V1B9"/>
<feature type="transmembrane region" description="Helical" evidence="1">
    <location>
        <begin position="224"/>
        <end position="247"/>
    </location>
</feature>
<feature type="transmembrane region" description="Helical" evidence="1">
    <location>
        <begin position="86"/>
        <end position="103"/>
    </location>
</feature>
<gene>
    <name evidence="2" type="ORF">C4F49_16590</name>
</gene>
<feature type="transmembrane region" description="Helical" evidence="1">
    <location>
        <begin position="298"/>
        <end position="319"/>
    </location>
</feature>
<sequence>MSHHPLRNEKNCLNCGHVVEERFCPKCGQENVENHPPFHYLMTHFVEDLVHYDSGFWKTIKLLILKPGFVIREYLAGKRKSFVPPVKFYIFISFVAFLIPFILPNTKKKEKSKTEQTQNQELSASQKDSLVLSVQQNEYIPDNIKGSIVEEIESDTNSSSSNAISFNEFSTGGYKSKAELDSVYQNLIPGRHAGWFEYKAHSKLFEWESKSYSSEEFSKKVIDIFVHSISKALFVFMPIFAFVLWLFHNKKRWYFYDHGVFTLYYFSTILIVVTSAILITWLLNLFGPNSFINTTKDILYWICGLFILFAYLKSQRVVYQTSRSQTIMKGIALFFVNFILILIGILVLLLFTLNSI</sequence>
<evidence type="ECO:0000313" key="3">
    <source>
        <dbReference type="Proteomes" id="UP000616201"/>
    </source>
</evidence>
<proteinExistence type="predicted"/>
<keyword evidence="3" id="KW-1185">Reference proteome</keyword>
<keyword evidence="1" id="KW-0812">Transmembrane</keyword>
<keyword evidence="1" id="KW-0472">Membrane</keyword>
<feature type="transmembrane region" description="Helical" evidence="1">
    <location>
        <begin position="331"/>
        <end position="353"/>
    </location>
</feature>
<feature type="transmembrane region" description="Helical" evidence="1">
    <location>
        <begin position="259"/>
        <end position="286"/>
    </location>
</feature>
<keyword evidence="1" id="KW-1133">Transmembrane helix</keyword>
<accession>A0A928V1B9</accession>
<dbReference type="InterPro" id="IPR022134">
    <property type="entry name" value="DUF3667"/>
</dbReference>
<organism evidence="2 3">
    <name type="scientific">Sphingobacterium hungaricum</name>
    <dbReference type="NCBI Taxonomy" id="2082723"/>
    <lineage>
        <taxon>Bacteria</taxon>
        <taxon>Pseudomonadati</taxon>
        <taxon>Bacteroidota</taxon>
        <taxon>Sphingobacteriia</taxon>
        <taxon>Sphingobacteriales</taxon>
        <taxon>Sphingobacteriaceae</taxon>
        <taxon>Sphingobacterium</taxon>
    </lineage>
</organism>
<evidence type="ECO:0000313" key="2">
    <source>
        <dbReference type="EMBL" id="MBE8715295.1"/>
    </source>
</evidence>
<reference evidence="2" key="1">
    <citation type="submission" date="2018-02" db="EMBL/GenBank/DDBJ databases">
        <authorList>
            <person name="Vasarhelyi B.M."/>
            <person name="Deshmukh S."/>
            <person name="Balint B."/>
            <person name="Kukolya J."/>
        </authorList>
    </citation>
    <scope>NUCLEOTIDE SEQUENCE</scope>
    <source>
        <strain evidence="2">KB22</strain>
    </source>
</reference>
<protein>
    <recommendedName>
        <fullName evidence="4">DUF3667 domain-containing protein</fullName>
    </recommendedName>
</protein>
<dbReference type="Proteomes" id="UP000616201">
    <property type="component" value="Unassembled WGS sequence"/>
</dbReference>
<dbReference type="Pfam" id="PF12412">
    <property type="entry name" value="DUF3667"/>
    <property type="match status" value="1"/>
</dbReference>
<evidence type="ECO:0008006" key="4">
    <source>
        <dbReference type="Google" id="ProtNLM"/>
    </source>
</evidence>